<dbReference type="RefSeq" id="WP_013160274.1">
    <property type="nucleotide sequence ID" value="NZ_HG975507.1"/>
</dbReference>
<dbReference type="Pfam" id="PF01145">
    <property type="entry name" value="Band_7"/>
    <property type="match status" value="1"/>
</dbReference>
<dbReference type="Gene3D" id="3.30.479.30">
    <property type="entry name" value="Band 7 domain"/>
    <property type="match status" value="1"/>
</dbReference>
<sequence>MISLVVLIVVILVVIALAFATIFVVPQQSGYVIERLGKFHRVSLAGLHVKIPVVDRVAQKMNLRVAQMDVQLETKTLDNVFVVIVASTQFRVDPNNISTAFYELQDPAGQLKAYMEDALRSAIPSLTLDDAFARKDNIALDVQQTVGNEMARFGFNVVKTLITAIDPSKVVKEAMDSINAAQREKEATRQRADAQRIAIETQATANAEKVRLQGEGQANYRREIANGIGDQIKSLHSVGMDIEEVNRIVMFNQYLDVMRSLSESGNAKTVVLPASTPGAFNQLYNEVTNALVTAQQTEAPTVIAGDEASLATHAQHDAPSRSTQPED</sequence>
<dbReference type="InterPro" id="IPR050710">
    <property type="entry name" value="Band7/mec-2_domain"/>
</dbReference>
<feature type="coiled-coil region" evidence="1">
    <location>
        <begin position="171"/>
        <end position="198"/>
    </location>
</feature>
<evidence type="ECO:0000256" key="1">
    <source>
        <dbReference type="SAM" id="Coils"/>
    </source>
</evidence>
<organism evidence="3">
    <name type="scientific">Propionibacterium freudenreichii subsp. freudenreichii</name>
    <dbReference type="NCBI Taxonomy" id="66712"/>
    <lineage>
        <taxon>Bacteria</taxon>
        <taxon>Bacillati</taxon>
        <taxon>Actinomycetota</taxon>
        <taxon>Actinomycetes</taxon>
        <taxon>Propionibacteriales</taxon>
        <taxon>Propionibacteriaceae</taxon>
        <taxon>Propionibacterium</taxon>
    </lineage>
</organism>
<accession>A0A068VUZ7</accession>
<dbReference type="InterPro" id="IPR001107">
    <property type="entry name" value="Band_7"/>
</dbReference>
<keyword evidence="1" id="KW-0175">Coiled coil</keyword>
<gene>
    <name evidence="3" type="primary">hflC2</name>
    <name evidence="3" type="ORF">PFCIRM138_09670</name>
</gene>
<evidence type="ECO:0000259" key="2">
    <source>
        <dbReference type="SMART" id="SM00244"/>
    </source>
</evidence>
<dbReference type="InterPro" id="IPR036013">
    <property type="entry name" value="Band_7/SPFH_dom_sf"/>
</dbReference>
<protein>
    <submittedName>
        <fullName evidence="3">Stomatin/prohibitin</fullName>
    </submittedName>
</protein>
<reference evidence="3" key="1">
    <citation type="submission" date="2014-08" db="EMBL/GenBank/DDBJ databases">
        <authorList>
            <person name="Falentin Helene"/>
        </authorList>
    </citation>
    <scope>NUCLEOTIDE SEQUENCE</scope>
</reference>
<dbReference type="EMBL" id="LM676423">
    <property type="protein sequence ID" value="CEP26741.1"/>
    <property type="molecule type" value="Genomic_DNA"/>
</dbReference>
<name>A0A068VUZ7_PROFF</name>
<dbReference type="PANTHER" id="PTHR43327:SF31">
    <property type="entry name" value="HYPERSENSITIVE-INDUCED RESPONSE PROTEIN 2"/>
    <property type="match status" value="1"/>
</dbReference>
<proteinExistence type="predicted"/>
<dbReference type="SUPFAM" id="SSF117892">
    <property type="entry name" value="Band 7/SPFH domain"/>
    <property type="match status" value="1"/>
</dbReference>
<feature type="domain" description="Band 7" evidence="2">
    <location>
        <begin position="20"/>
        <end position="179"/>
    </location>
</feature>
<dbReference type="CDD" id="cd03407">
    <property type="entry name" value="SPFH_like_u4"/>
    <property type="match status" value="1"/>
</dbReference>
<dbReference type="AlphaFoldDB" id="A0A068VUZ7"/>
<dbReference type="PANTHER" id="PTHR43327">
    <property type="entry name" value="STOMATIN-LIKE PROTEIN 2, MITOCHONDRIAL"/>
    <property type="match status" value="1"/>
</dbReference>
<dbReference type="GeneID" id="61222918"/>
<dbReference type="SMART" id="SM00244">
    <property type="entry name" value="PHB"/>
    <property type="match status" value="1"/>
</dbReference>
<evidence type="ECO:0000313" key="3">
    <source>
        <dbReference type="EMBL" id="CEP26741.1"/>
    </source>
</evidence>